<evidence type="ECO:0000313" key="3">
    <source>
        <dbReference type="Proteomes" id="UP001162780"/>
    </source>
</evidence>
<sequence length="446" mass="47160">MAEFETDGGAAGYEDGMVRIKGILYLCDESRLHRLSISNPKNKVAIVGDSFDERAKITDTAGSLSTESYAVWNLTNLLMSQRLDFIHIDGISGTGALTGASVYRNRIGAAIASGAHWCALRASVNDFNPGTKSFDELVAEYSYLFATLNAAGMRVISNTVGPSNQLDTTAKRSVWAKFNQWMLHTAPRLFDVVVIPQHYQCADPDVLTGAAKSTLAVDGLHPDLPGAFLIAQTAASVLDPYLPNKSPLFGIAALGTADETAIDPNSINIGTSGAKGANVTGNVANGFSIRTTANGGTAVASKVARTDGPGYWQQVVWTPDGAGKLLDFYSNGSAIALNAGFAIGDVVQYLCEIEVDAGSNPANVHYPYILITFAGANKTAKGFTTNSIHPALNKAGWRGVIATPKMAIPDGTTGIYIQTSFYSKIAAEVTVRFGQHAMINHSKTLA</sequence>
<dbReference type="EMBL" id="CP113517">
    <property type="protein sequence ID" value="WAR43599.1"/>
    <property type="molecule type" value="Genomic_DNA"/>
</dbReference>
<dbReference type="Gene3D" id="3.40.50.1110">
    <property type="entry name" value="SGNH hydrolase"/>
    <property type="match status" value="1"/>
</dbReference>
<dbReference type="InterPro" id="IPR036514">
    <property type="entry name" value="SGNH_hydro_sf"/>
</dbReference>
<dbReference type="RefSeq" id="WP_255190480.1">
    <property type="nucleotide sequence ID" value="NZ_CP113517.1"/>
</dbReference>
<dbReference type="EMBL" id="CP113517">
    <property type="protein sequence ID" value="WAR45470.1"/>
    <property type="molecule type" value="Genomic_DNA"/>
</dbReference>
<evidence type="ECO:0000313" key="2">
    <source>
        <dbReference type="EMBL" id="WAR45470.1"/>
    </source>
</evidence>
<protein>
    <recommendedName>
        <fullName evidence="4">SGNH hydrolase-type esterase domain-containing protein</fullName>
    </recommendedName>
</protein>
<dbReference type="SUPFAM" id="SSF52266">
    <property type="entry name" value="SGNH hydrolase"/>
    <property type="match status" value="1"/>
</dbReference>
<name>A0ABY7GLU5_9GAMM</name>
<evidence type="ECO:0000313" key="1">
    <source>
        <dbReference type="EMBL" id="WAR43599.1"/>
    </source>
</evidence>
<organism evidence="2 3">
    <name type="scientific">Methylomonas rapida</name>
    <dbReference type="NCBI Taxonomy" id="2963939"/>
    <lineage>
        <taxon>Bacteria</taxon>
        <taxon>Pseudomonadati</taxon>
        <taxon>Pseudomonadota</taxon>
        <taxon>Gammaproteobacteria</taxon>
        <taxon>Methylococcales</taxon>
        <taxon>Methylococcaceae</taxon>
        <taxon>Methylomonas</taxon>
    </lineage>
</organism>
<keyword evidence="3" id="KW-1185">Reference proteome</keyword>
<gene>
    <name evidence="2" type="ORF">NM686_002860</name>
    <name evidence="1" type="ORF">NM686_014590</name>
</gene>
<accession>A0ABY7GLU5</accession>
<dbReference type="Proteomes" id="UP001162780">
    <property type="component" value="Chromosome"/>
</dbReference>
<proteinExistence type="predicted"/>
<reference evidence="2" key="1">
    <citation type="submission" date="2022-11" db="EMBL/GenBank/DDBJ databases">
        <title>Methylomonas rapida sp. nov., Carotenoid-Producing Obligate Methanotrophs with High Growth Characteristics and Biotechnological Potential.</title>
        <authorList>
            <person name="Tikhonova E.N."/>
            <person name="Suleimanov R.Z."/>
            <person name="Miroshnikov K."/>
            <person name="Oshkin I.Y."/>
            <person name="Belova S.E."/>
            <person name="Danilova O.V."/>
            <person name="Ashikhmin A."/>
            <person name="Konopkin A."/>
            <person name="But S.Y."/>
            <person name="Khmelenina V.N."/>
            <person name="Kuznetsov N."/>
            <person name="Pimenov N.V."/>
            <person name="Dedysh S.N."/>
        </authorList>
    </citation>
    <scope>NUCLEOTIDE SEQUENCE</scope>
    <source>
        <strain evidence="2">MP1</strain>
    </source>
</reference>
<evidence type="ECO:0008006" key="4">
    <source>
        <dbReference type="Google" id="ProtNLM"/>
    </source>
</evidence>